<name>A0A7S9SUR3_9VIRU</name>
<dbReference type="PANTHER" id="PTHR42646">
    <property type="entry name" value="FLAP ENDONUCLEASE XNI"/>
    <property type="match status" value="1"/>
</dbReference>
<proteinExistence type="predicted"/>
<gene>
    <name evidence="4" type="ORF">NIOZUU159_00413</name>
</gene>
<evidence type="ECO:0000256" key="2">
    <source>
        <dbReference type="ARBA" id="ARBA00022801"/>
    </source>
</evidence>
<dbReference type="InterPro" id="IPR036279">
    <property type="entry name" value="5-3_exonuclease_C_sf"/>
</dbReference>
<dbReference type="InterPro" id="IPR038969">
    <property type="entry name" value="FEN"/>
</dbReference>
<keyword evidence="2" id="KW-0378">Hydrolase</keyword>
<dbReference type="EMBL" id="MW030615">
    <property type="protein sequence ID" value="QPI16916.1"/>
    <property type="molecule type" value="Genomic_DNA"/>
</dbReference>
<dbReference type="SMART" id="SM00475">
    <property type="entry name" value="53EXOc"/>
    <property type="match status" value="1"/>
</dbReference>
<dbReference type="InterPro" id="IPR002421">
    <property type="entry name" value="5-3_exonuclease"/>
</dbReference>
<dbReference type="PANTHER" id="PTHR42646:SF2">
    <property type="entry name" value="5'-3' EXONUCLEASE FAMILY PROTEIN"/>
    <property type="match status" value="1"/>
</dbReference>
<evidence type="ECO:0000313" key="4">
    <source>
        <dbReference type="EMBL" id="QPI16916.1"/>
    </source>
</evidence>
<dbReference type="GO" id="GO:0033567">
    <property type="term" value="P:DNA replication, Okazaki fragment processing"/>
    <property type="evidence" value="ECO:0007669"/>
    <property type="project" value="InterPro"/>
</dbReference>
<dbReference type="Gene3D" id="3.40.50.1010">
    <property type="entry name" value="5'-nuclease"/>
    <property type="match status" value="1"/>
</dbReference>
<dbReference type="GO" id="GO:0008409">
    <property type="term" value="F:5'-3' exonuclease activity"/>
    <property type="evidence" value="ECO:0007669"/>
    <property type="project" value="InterPro"/>
</dbReference>
<dbReference type="InterPro" id="IPR029060">
    <property type="entry name" value="PIN-like_dom_sf"/>
</dbReference>
<dbReference type="GO" id="GO:0017108">
    <property type="term" value="F:5'-flap endonuclease activity"/>
    <property type="evidence" value="ECO:0007669"/>
    <property type="project" value="InterPro"/>
</dbReference>
<dbReference type="SUPFAM" id="SSF88723">
    <property type="entry name" value="PIN domain-like"/>
    <property type="match status" value="1"/>
</dbReference>
<keyword evidence="1" id="KW-0540">Nuclease</keyword>
<dbReference type="Pfam" id="PF02739">
    <property type="entry name" value="5_3_exonuc_N"/>
    <property type="match status" value="1"/>
</dbReference>
<accession>A0A7S9SUR3</accession>
<protein>
    <submittedName>
        <fullName evidence="4">DNA polymerase I</fullName>
    </submittedName>
</protein>
<organism evidence="4">
    <name type="scientific">Virus NIOZ-UU159</name>
    <dbReference type="NCBI Taxonomy" id="2763270"/>
    <lineage>
        <taxon>Viruses</taxon>
    </lineage>
</organism>
<dbReference type="InterPro" id="IPR020046">
    <property type="entry name" value="5-3_exonucl_a-hlix_arch_N"/>
</dbReference>
<feature type="domain" description="5'-3' exonuclease" evidence="3">
    <location>
        <begin position="7"/>
        <end position="252"/>
    </location>
</feature>
<dbReference type="SUPFAM" id="SSF47807">
    <property type="entry name" value="5' to 3' exonuclease, C-terminal subdomain"/>
    <property type="match status" value="1"/>
</dbReference>
<evidence type="ECO:0000256" key="1">
    <source>
        <dbReference type="ARBA" id="ARBA00022722"/>
    </source>
</evidence>
<reference evidence="4" key="1">
    <citation type="submission" date="2020-08" db="EMBL/GenBank/DDBJ databases">
        <title>Bridging the membrane lipid divide: bacteria of the FCB group superphylum have the potential to synthesize archaeal ether lipids.</title>
        <authorList>
            <person name="Villanueva L."/>
            <person name="von Meijenfeldt F.A.B."/>
            <person name="Westbye A.B."/>
            <person name="Yadav S."/>
            <person name="Hopmans E.C."/>
            <person name="Dutilh B.E."/>
            <person name="Sinninghe Damste J.S."/>
        </authorList>
    </citation>
    <scope>NUCLEOTIDE SEQUENCE</scope>
    <source>
        <strain evidence="4">NIOZ-UU159</strain>
    </source>
</reference>
<sequence length="269" mass="32210">MNIVSLNKNNNIILIDCSYYIFHRYFATYRWFSFQKIDVDINDIVENDVFINAFYKHINNDIKKICKFWKTTKDNIVLCNDCVRSDIWRNDLYDKYKSTRTQKNNFNKKIFHIFGEYIKQLEIKNLSTERLEGDDIVYITQKNLKKCTIKNIVIITNDNDFLQLVDKNVLIYNMQFKELKKRGYNDPKIDLQFKAIYGDRSDNIPKISSNLTKDKALMLAKMTDEERDKYLTENSIIDKYNFNMSLVSFEKIPNEYITKYNENISIILT</sequence>
<evidence type="ECO:0000259" key="3">
    <source>
        <dbReference type="SMART" id="SM00475"/>
    </source>
</evidence>
<dbReference type="GO" id="GO:0003677">
    <property type="term" value="F:DNA binding"/>
    <property type="evidence" value="ECO:0007669"/>
    <property type="project" value="InterPro"/>
</dbReference>